<dbReference type="Gene3D" id="2.170.130.10">
    <property type="entry name" value="TonB-dependent receptor, plug domain"/>
    <property type="match status" value="1"/>
</dbReference>
<dbReference type="SUPFAM" id="SSF56935">
    <property type="entry name" value="Porins"/>
    <property type="match status" value="1"/>
</dbReference>
<dbReference type="InterPro" id="IPR037066">
    <property type="entry name" value="Plug_dom_sf"/>
</dbReference>
<reference evidence="2" key="1">
    <citation type="submission" date="2018-05" db="EMBL/GenBank/DDBJ databases">
        <authorList>
            <person name="Lanie J.A."/>
            <person name="Ng W.-L."/>
            <person name="Kazmierczak K.M."/>
            <person name="Andrzejewski T.M."/>
            <person name="Davidsen T.M."/>
            <person name="Wayne K.J."/>
            <person name="Tettelin H."/>
            <person name="Glass J.I."/>
            <person name="Rusch D."/>
            <person name="Podicherti R."/>
            <person name="Tsui H.-C.T."/>
            <person name="Winkler M.E."/>
        </authorList>
    </citation>
    <scope>NUCLEOTIDE SEQUENCE</scope>
</reference>
<dbReference type="AlphaFoldDB" id="A0A383A7D2"/>
<dbReference type="Pfam" id="PF07715">
    <property type="entry name" value="Plug"/>
    <property type="match status" value="1"/>
</dbReference>
<dbReference type="EMBL" id="UINC01189685">
    <property type="protein sequence ID" value="SVE03489.1"/>
    <property type="molecule type" value="Genomic_DNA"/>
</dbReference>
<dbReference type="PROSITE" id="PS52016">
    <property type="entry name" value="TONB_DEPENDENT_REC_3"/>
    <property type="match status" value="1"/>
</dbReference>
<gene>
    <name evidence="2" type="ORF">METZ01_LOCUS456343</name>
</gene>
<proteinExistence type="predicted"/>
<feature type="non-terminal residue" evidence="2">
    <location>
        <position position="213"/>
    </location>
</feature>
<dbReference type="InterPro" id="IPR039426">
    <property type="entry name" value="TonB-dep_rcpt-like"/>
</dbReference>
<feature type="domain" description="TonB-dependent receptor plug" evidence="1">
    <location>
        <begin position="68"/>
        <end position="185"/>
    </location>
</feature>
<organism evidence="2">
    <name type="scientific">marine metagenome</name>
    <dbReference type="NCBI Taxonomy" id="408172"/>
    <lineage>
        <taxon>unclassified sequences</taxon>
        <taxon>metagenomes</taxon>
        <taxon>ecological metagenomes</taxon>
    </lineage>
</organism>
<evidence type="ECO:0000259" key="1">
    <source>
        <dbReference type="Pfam" id="PF07715"/>
    </source>
</evidence>
<protein>
    <recommendedName>
        <fullName evidence="1">TonB-dependent receptor plug domain-containing protein</fullName>
    </recommendedName>
</protein>
<dbReference type="PANTHER" id="PTHR47234">
    <property type="match status" value="1"/>
</dbReference>
<evidence type="ECO:0000313" key="2">
    <source>
        <dbReference type="EMBL" id="SVE03489.1"/>
    </source>
</evidence>
<dbReference type="InterPro" id="IPR012910">
    <property type="entry name" value="Plug_dom"/>
</dbReference>
<sequence length="213" mass="22350">MLSEINQGRDFVKLDKNESWQIALKTLTLSLVLGLGMSAGTFAVSASAEEVLEEVVVTGSMGKPRTVGDTPFAVDVFSQAELEETAYTDTNEVIKTLVPSFSMSRQPISDGATMIRPASMRDLPADKTLVLVNSKRRHRAALVGIGGSGSQGPDMATIPLSAVKSIEVLRDGAGAIYGTDAIAGTINFILKDNSEGGSISVDTGGYSEGDGDY</sequence>
<accession>A0A383A7D2</accession>
<dbReference type="PANTHER" id="PTHR47234:SF3">
    <property type="entry name" value="SECRETIN_TONB SHORT N-TERMINAL DOMAIN-CONTAINING PROTEIN"/>
    <property type="match status" value="1"/>
</dbReference>
<name>A0A383A7D2_9ZZZZ</name>